<reference evidence="3 4" key="1">
    <citation type="journal article" date="2014" name="Int. J. Syst. Evol. Microbiol.">
        <title>Ramlibacter solisilvae sp. nov., isolated from forest soil, and emended description of the genus Ramlibacter.</title>
        <authorList>
            <person name="Lee H.J."/>
            <person name="Lee S.H."/>
            <person name="Lee S.S."/>
            <person name="Lee J.S."/>
            <person name="Kim Y."/>
            <person name="Kim S.C."/>
            <person name="Jeon C.O."/>
        </authorList>
    </citation>
    <scope>NUCLEOTIDE SEQUENCE [LARGE SCALE GENOMIC DNA]</scope>
    <source>
        <strain evidence="3 4">5-10</strain>
    </source>
</reference>
<gene>
    <name evidence="3" type="ORF">UC35_18005</name>
</gene>
<evidence type="ECO:0000259" key="2">
    <source>
        <dbReference type="Pfam" id="PF04366"/>
    </source>
</evidence>
<accession>A0A127JWJ7</accession>
<dbReference type="EMBL" id="CP010951">
    <property type="protein sequence ID" value="AMO24386.1"/>
    <property type="molecule type" value="Genomic_DNA"/>
</dbReference>
<dbReference type="PROSITE" id="PS51257">
    <property type="entry name" value="PROKAR_LIPOPROTEIN"/>
    <property type="match status" value="1"/>
</dbReference>
<evidence type="ECO:0000313" key="3">
    <source>
        <dbReference type="EMBL" id="AMO24386.1"/>
    </source>
</evidence>
<organism evidence="3 4">
    <name type="scientific">Ramlibacter tataouinensis</name>
    <dbReference type="NCBI Taxonomy" id="94132"/>
    <lineage>
        <taxon>Bacteria</taxon>
        <taxon>Pseudomonadati</taxon>
        <taxon>Pseudomonadota</taxon>
        <taxon>Betaproteobacteria</taxon>
        <taxon>Burkholderiales</taxon>
        <taxon>Comamonadaceae</taxon>
        <taxon>Ramlibacter</taxon>
    </lineage>
</organism>
<dbReference type="OrthoDB" id="198978at2"/>
<dbReference type="CDD" id="cd11524">
    <property type="entry name" value="SYLF"/>
    <property type="match status" value="1"/>
</dbReference>
<dbReference type="Proteomes" id="UP000070433">
    <property type="component" value="Chromosome"/>
</dbReference>
<name>A0A127JWJ7_9BURK</name>
<protein>
    <recommendedName>
        <fullName evidence="2">Ysc84 actin-binding domain-containing protein</fullName>
    </recommendedName>
</protein>
<dbReference type="Pfam" id="PF04366">
    <property type="entry name" value="Ysc84"/>
    <property type="match status" value="1"/>
</dbReference>
<sequence length="185" mass="18941">MKRRTLLLVAGAGLAAGCSTPMGSGSPADKKREIDTGVDKALADLYRETPTAKGYGDKAQGILIFPSVVSAGFLVGGSYGQGALKKGANTLGYYSVGTGSVGLLAGAESKAMYLMFMTQEALAKFQASSGWTAGADASVTMVDTAASTRTDTLARDAQVVGFVRGQKGLMANLSLDGTKITKLNL</sequence>
<dbReference type="InterPro" id="IPR007461">
    <property type="entry name" value="Ysc84_actin-binding"/>
</dbReference>
<keyword evidence="1" id="KW-0732">Signal</keyword>
<evidence type="ECO:0000256" key="1">
    <source>
        <dbReference type="SAM" id="SignalP"/>
    </source>
</evidence>
<feature type="signal peptide" evidence="1">
    <location>
        <begin position="1"/>
        <end position="15"/>
    </location>
</feature>
<feature type="domain" description="Ysc84 actin-binding" evidence="2">
    <location>
        <begin position="98"/>
        <end position="182"/>
    </location>
</feature>
<dbReference type="RefSeq" id="WP_061502120.1">
    <property type="nucleotide sequence ID" value="NZ_CP010951.1"/>
</dbReference>
<dbReference type="AlphaFoldDB" id="A0A127JWJ7"/>
<keyword evidence="4" id="KW-1185">Reference proteome</keyword>
<evidence type="ECO:0000313" key="4">
    <source>
        <dbReference type="Proteomes" id="UP000070433"/>
    </source>
</evidence>
<dbReference type="PATRIC" id="fig|94132.3.peg.3679"/>
<feature type="chain" id="PRO_5012881666" description="Ysc84 actin-binding domain-containing protein" evidence="1">
    <location>
        <begin position="16"/>
        <end position="185"/>
    </location>
</feature>
<proteinExistence type="predicted"/>